<dbReference type="GO" id="GO:0006289">
    <property type="term" value="P:nucleotide-excision repair"/>
    <property type="evidence" value="ECO:0007669"/>
    <property type="project" value="InterPro"/>
</dbReference>
<keyword evidence="6 11" id="KW-0456">Lyase</keyword>
<dbReference type="Gene3D" id="1.10.1670.10">
    <property type="entry name" value="Helix-hairpin-Helix base-excision DNA repair enzymes (C-terminal)"/>
    <property type="match status" value="1"/>
</dbReference>
<dbReference type="SMART" id="SM00478">
    <property type="entry name" value="ENDO3c"/>
    <property type="match status" value="1"/>
</dbReference>
<dbReference type="Gene3D" id="3.30.310.40">
    <property type="match status" value="1"/>
</dbReference>
<gene>
    <name evidence="11" type="primary">Ogg1</name>
    <name evidence="11" type="ORF">g.13260</name>
</gene>
<evidence type="ECO:0000256" key="3">
    <source>
        <dbReference type="ARBA" id="ARBA00022763"/>
    </source>
</evidence>
<reference evidence="11" key="1">
    <citation type="submission" date="2018-10" db="EMBL/GenBank/DDBJ databases">
        <title>Transcriptome assembly of Aceria tosichella (Wheat curl mite) Type 2.</title>
        <authorList>
            <person name="Scully E.D."/>
            <person name="Geib S.M."/>
            <person name="Palmer N.A."/>
            <person name="Gupta A.K."/>
            <person name="Sarath G."/>
            <person name="Tatineni S."/>
        </authorList>
    </citation>
    <scope>NUCLEOTIDE SEQUENCE</scope>
    <source>
        <strain evidence="11">LincolnNE</strain>
    </source>
</reference>
<dbReference type="SUPFAM" id="SSF55945">
    <property type="entry name" value="TATA-box binding protein-like"/>
    <property type="match status" value="1"/>
</dbReference>
<evidence type="ECO:0000256" key="6">
    <source>
        <dbReference type="ARBA" id="ARBA00023239"/>
    </source>
</evidence>
<protein>
    <recommendedName>
        <fullName evidence="2">DNA-(apurinic or apyrimidinic site) lyase</fullName>
        <ecNumber evidence="2">4.2.99.18</ecNumber>
    </recommendedName>
</protein>
<organism evidence="11">
    <name type="scientific">Aceria tosichella</name>
    <name type="common">wheat curl mite</name>
    <dbReference type="NCBI Taxonomy" id="561515"/>
    <lineage>
        <taxon>Eukaryota</taxon>
        <taxon>Metazoa</taxon>
        <taxon>Ecdysozoa</taxon>
        <taxon>Arthropoda</taxon>
        <taxon>Chelicerata</taxon>
        <taxon>Arachnida</taxon>
        <taxon>Acari</taxon>
        <taxon>Acariformes</taxon>
        <taxon>Trombidiformes</taxon>
        <taxon>Prostigmata</taxon>
        <taxon>Eupodina</taxon>
        <taxon>Eriophyoidea</taxon>
        <taxon>Eriophyidae</taxon>
        <taxon>Eriophyinae</taxon>
        <taxon>Aceriini</taxon>
        <taxon>Aceria</taxon>
    </lineage>
</organism>
<dbReference type="GO" id="GO:0006285">
    <property type="term" value="P:base-excision repair, AP site formation"/>
    <property type="evidence" value="ECO:0007669"/>
    <property type="project" value="TreeGrafter"/>
</dbReference>
<dbReference type="Gene3D" id="1.10.340.30">
    <property type="entry name" value="Hypothetical protein, domain 2"/>
    <property type="match status" value="1"/>
</dbReference>
<evidence type="ECO:0000256" key="5">
    <source>
        <dbReference type="ARBA" id="ARBA00023204"/>
    </source>
</evidence>
<keyword evidence="7" id="KW-0511">Multifunctional enzyme</keyword>
<evidence type="ECO:0000256" key="9">
    <source>
        <dbReference type="ARBA" id="ARBA00044632"/>
    </source>
</evidence>
<dbReference type="Pfam" id="PF07934">
    <property type="entry name" value="OGG_N"/>
    <property type="match status" value="1"/>
</dbReference>
<evidence type="ECO:0000256" key="1">
    <source>
        <dbReference type="ARBA" id="ARBA00010679"/>
    </source>
</evidence>
<dbReference type="GO" id="GO:0005634">
    <property type="term" value="C:nucleus"/>
    <property type="evidence" value="ECO:0007669"/>
    <property type="project" value="TreeGrafter"/>
</dbReference>
<dbReference type="GO" id="GO:0034039">
    <property type="term" value="F:8-oxo-7,8-dihydroguanine DNA N-glycosylase activity"/>
    <property type="evidence" value="ECO:0007669"/>
    <property type="project" value="TreeGrafter"/>
</dbReference>
<keyword evidence="3" id="KW-0227">DNA damage</keyword>
<evidence type="ECO:0000256" key="8">
    <source>
        <dbReference type="ARBA" id="ARBA00023295"/>
    </source>
</evidence>
<feature type="domain" description="HhH-GPD" evidence="10">
    <location>
        <begin position="230"/>
        <end position="408"/>
    </location>
</feature>
<dbReference type="SUPFAM" id="SSF48150">
    <property type="entry name" value="DNA-glycosylase"/>
    <property type="match status" value="1"/>
</dbReference>
<dbReference type="GO" id="GO:0003684">
    <property type="term" value="F:damaged DNA binding"/>
    <property type="evidence" value="ECO:0007669"/>
    <property type="project" value="InterPro"/>
</dbReference>
<evidence type="ECO:0000256" key="2">
    <source>
        <dbReference type="ARBA" id="ARBA00012720"/>
    </source>
</evidence>
<dbReference type="AlphaFoldDB" id="A0A6G1SB67"/>
<dbReference type="InterPro" id="IPR023170">
    <property type="entry name" value="HhH_base_excis_C"/>
</dbReference>
<dbReference type="InterPro" id="IPR052054">
    <property type="entry name" value="Oxidative_DNA_repair_enzyme"/>
</dbReference>
<dbReference type="PANTHER" id="PTHR10242">
    <property type="entry name" value="8-OXOGUANINE DNA GLYCOSYLASE"/>
    <property type="match status" value="1"/>
</dbReference>
<keyword evidence="8" id="KW-0326">Glycosidase</keyword>
<dbReference type="InterPro" id="IPR012904">
    <property type="entry name" value="OGG_N"/>
</dbReference>
<comment type="catalytic activity">
    <reaction evidence="9">
        <text>2'-deoxyribonucleotide-(2'-deoxyribose 5'-phosphate)-2'-deoxyribonucleotide-DNA = a 3'-end 2'-deoxyribonucleotide-(2,3-dehydro-2,3-deoxyribose 5'-phosphate)-DNA + a 5'-end 5'-phospho-2'-deoxyribonucleoside-DNA + H(+)</text>
        <dbReference type="Rhea" id="RHEA:66592"/>
        <dbReference type="Rhea" id="RHEA-COMP:13180"/>
        <dbReference type="Rhea" id="RHEA-COMP:16897"/>
        <dbReference type="Rhea" id="RHEA-COMP:17067"/>
        <dbReference type="ChEBI" id="CHEBI:15378"/>
        <dbReference type="ChEBI" id="CHEBI:136412"/>
        <dbReference type="ChEBI" id="CHEBI:157695"/>
        <dbReference type="ChEBI" id="CHEBI:167181"/>
        <dbReference type="EC" id="4.2.99.18"/>
    </reaction>
</comment>
<accession>A0A6G1SB67</accession>
<dbReference type="EC" id="4.2.99.18" evidence="2"/>
<dbReference type="GO" id="GO:0140078">
    <property type="term" value="F:class I DNA-(apurinic or apyrimidinic site) endonuclease activity"/>
    <property type="evidence" value="ECO:0007669"/>
    <property type="project" value="UniProtKB-EC"/>
</dbReference>
<name>A0A6G1SB67_9ACAR</name>
<keyword evidence="5" id="KW-0234">DNA repair</keyword>
<evidence type="ECO:0000256" key="4">
    <source>
        <dbReference type="ARBA" id="ARBA00022801"/>
    </source>
</evidence>
<dbReference type="EMBL" id="GGYP01002995">
    <property type="protein sequence ID" value="MDE47766.1"/>
    <property type="molecule type" value="Transcribed_RNA"/>
</dbReference>
<dbReference type="InterPro" id="IPR011257">
    <property type="entry name" value="DNA_glycosylase"/>
</dbReference>
<keyword evidence="4" id="KW-0378">Hydrolase</keyword>
<dbReference type="PANTHER" id="PTHR10242:SF2">
    <property type="entry name" value="N-GLYCOSYLASE_DNA LYASE"/>
    <property type="match status" value="1"/>
</dbReference>
<dbReference type="InterPro" id="IPR003265">
    <property type="entry name" value="HhH-GPD_domain"/>
</dbReference>
<sequence length="443" mass="51022">MKSPPSKRLIPVELLRRSTRRQGQTTGAVPDGNLVNNEVHSKEPMVKIKKERQTRKRAVVEPVAPDVIAAVLKMEQMYTLIKTKQEAFAVEKNLVCEVKPDGYLLVDEQELDLERTLLGGQSFRWTKIDYSVDGDQRQTIFTGTIGSNVFQLWRCDSQRIAYKLLNIEAIVDESDIETLLKDYFQLKYKLSDLYEQWSEKDDNFRKCSQNYRGFRILRQDPVENVFSFICATNNNIKRISLMVCGLCCRFGKPLVPNETTKVTPSIEDKFYTFPTVERLAQDDVFNELRYELGFGYRAKFICETAKNLVSMSSSHKVDGPRNYLMSLRQAPYKETCKQLQTFPGIGRKVADCICLMSMDHLDSVPIDCHIYEIVCRDYMKTLREERKTVTEKVHDLIGDYFVDLFGPLAGWATSVLFVGELKHLKVQDPKDGPKNKANKKIKT</sequence>
<dbReference type="CDD" id="cd00056">
    <property type="entry name" value="ENDO3c"/>
    <property type="match status" value="1"/>
</dbReference>
<evidence type="ECO:0000313" key="11">
    <source>
        <dbReference type="EMBL" id="MDE47766.1"/>
    </source>
</evidence>
<evidence type="ECO:0000259" key="10">
    <source>
        <dbReference type="SMART" id="SM00478"/>
    </source>
</evidence>
<evidence type="ECO:0000256" key="7">
    <source>
        <dbReference type="ARBA" id="ARBA00023268"/>
    </source>
</evidence>
<comment type="similarity">
    <text evidence="1">Belongs to the type-1 OGG1 family.</text>
</comment>
<proteinExistence type="inferred from homology"/>